<evidence type="ECO:0000313" key="4">
    <source>
        <dbReference type="Proteomes" id="UP001241758"/>
    </source>
</evidence>
<dbReference type="GO" id="GO:0008168">
    <property type="term" value="F:methyltransferase activity"/>
    <property type="evidence" value="ECO:0007669"/>
    <property type="project" value="UniProtKB-KW"/>
</dbReference>
<dbReference type="PANTHER" id="PTHR43861">
    <property type="entry name" value="TRANS-ACONITATE 2-METHYLTRANSFERASE-RELATED"/>
    <property type="match status" value="1"/>
</dbReference>
<proteinExistence type="predicted"/>
<keyword evidence="3" id="KW-0489">Methyltransferase</keyword>
<protein>
    <submittedName>
        <fullName evidence="3">Class I SAM-dependent methyltransferase</fullName>
        <ecNumber evidence="3">2.1.1.-</ecNumber>
    </submittedName>
</protein>
<dbReference type="EMBL" id="JASCTH010000005">
    <property type="protein sequence ID" value="MDI6098863.1"/>
    <property type="molecule type" value="Genomic_DNA"/>
</dbReference>
<comment type="caution">
    <text evidence="3">The sequence shown here is derived from an EMBL/GenBank/DDBJ whole genome shotgun (WGS) entry which is preliminary data.</text>
</comment>
<feature type="domain" description="Methyltransferase" evidence="2">
    <location>
        <begin position="48"/>
        <end position="138"/>
    </location>
</feature>
<dbReference type="Gene3D" id="3.40.50.150">
    <property type="entry name" value="Vaccinia Virus protein VP39"/>
    <property type="match status" value="1"/>
</dbReference>
<dbReference type="InterPro" id="IPR029063">
    <property type="entry name" value="SAM-dependent_MTases_sf"/>
</dbReference>
<keyword evidence="1 3" id="KW-0808">Transferase</keyword>
<gene>
    <name evidence="3" type="ORF">QLQ12_09650</name>
</gene>
<reference evidence="3 4" key="1">
    <citation type="submission" date="2023-05" db="EMBL/GenBank/DDBJ databases">
        <title>Actinoplanes sp. NEAU-A12 genome sequencing.</title>
        <authorList>
            <person name="Wang Z.-S."/>
        </authorList>
    </citation>
    <scope>NUCLEOTIDE SEQUENCE [LARGE SCALE GENOMIC DNA]</scope>
    <source>
        <strain evidence="3 4">NEAU-A12</strain>
    </source>
</reference>
<dbReference type="SUPFAM" id="SSF53335">
    <property type="entry name" value="S-adenosyl-L-methionine-dependent methyltransferases"/>
    <property type="match status" value="1"/>
</dbReference>
<accession>A0ABT6WGK5</accession>
<name>A0ABT6WGK5_9ACTN</name>
<evidence type="ECO:0000259" key="2">
    <source>
        <dbReference type="Pfam" id="PF13649"/>
    </source>
</evidence>
<dbReference type="RefSeq" id="WP_282758753.1">
    <property type="nucleotide sequence ID" value="NZ_JASCTH010000005.1"/>
</dbReference>
<dbReference type="GO" id="GO:0032259">
    <property type="term" value="P:methylation"/>
    <property type="evidence" value="ECO:0007669"/>
    <property type="project" value="UniProtKB-KW"/>
</dbReference>
<dbReference type="Pfam" id="PF13649">
    <property type="entry name" value="Methyltransf_25"/>
    <property type="match status" value="1"/>
</dbReference>
<dbReference type="Proteomes" id="UP001241758">
    <property type="component" value="Unassembled WGS sequence"/>
</dbReference>
<keyword evidence="4" id="KW-1185">Reference proteome</keyword>
<dbReference type="InterPro" id="IPR041698">
    <property type="entry name" value="Methyltransf_25"/>
</dbReference>
<organism evidence="3 4">
    <name type="scientific">Actinoplanes sandaracinus</name>
    <dbReference type="NCBI Taxonomy" id="3045177"/>
    <lineage>
        <taxon>Bacteria</taxon>
        <taxon>Bacillati</taxon>
        <taxon>Actinomycetota</taxon>
        <taxon>Actinomycetes</taxon>
        <taxon>Micromonosporales</taxon>
        <taxon>Micromonosporaceae</taxon>
        <taxon>Actinoplanes</taxon>
    </lineage>
</organism>
<sequence length="209" mass="23142">MTEEPQQIVARGYDAVAHSYAALERDAPWPRLAWLDDLLTRLPDAAHVLDLGCGNGLPAGERIARRHRLTGVDVSARQIELARANVPGGEFSTGDILRLRHPDGTFAAVTAFYTFDHLPRERLPEMFQLIHGWLAASGYLLCCVEIEDQPGTVANWLGAPMYFSSYDPDTTRALLTGAGFEIVRDAIEKQTEGGHEVGYLWLLARKCPE</sequence>
<evidence type="ECO:0000313" key="3">
    <source>
        <dbReference type="EMBL" id="MDI6098863.1"/>
    </source>
</evidence>
<evidence type="ECO:0000256" key="1">
    <source>
        <dbReference type="ARBA" id="ARBA00022679"/>
    </source>
</evidence>
<dbReference type="EC" id="2.1.1.-" evidence="3"/>
<dbReference type="CDD" id="cd02440">
    <property type="entry name" value="AdoMet_MTases"/>
    <property type="match status" value="1"/>
</dbReference>